<dbReference type="CDD" id="cd14748">
    <property type="entry name" value="PBP2_UgpB"/>
    <property type="match status" value="1"/>
</dbReference>
<gene>
    <name evidence="6" type="ORF">ACFOY2_48465</name>
</gene>
<evidence type="ECO:0000256" key="3">
    <source>
        <dbReference type="ARBA" id="ARBA00023136"/>
    </source>
</evidence>
<dbReference type="Proteomes" id="UP001595851">
    <property type="component" value="Unassembled WGS sequence"/>
</dbReference>
<evidence type="ECO:0000256" key="1">
    <source>
        <dbReference type="ARBA" id="ARBA00022475"/>
    </source>
</evidence>
<sequence>MTTPLFRVRDRRGRVLAAGMLALSLAACGSGGASGDGGPTTITFSYLWSGPEAQALEKIIAEFNASQRKIVVKGVSSPDTQKQLASMASAGGAFDISDNFGSNVGAWAAKGVLEPLDEYMSKDGFDTADIVPAALKQMTYEGKTYSLPVATHSFQLLYNKKLLAEAGLKEPPKTTEGWAAAIAKLTKVDGDGNLVQLGLGNPESNSTFTTMGYQFGGDWYDTAGRPTPAAPGNLAALRFYTDNVTGKYGVDKVRKFTSGFGEYASPQNPFYIGKVAMVVDGEWQARFIGDNAPKLDWDVAPLPHPAGRPELAGTTQLTASTLFIPRNSKRKAQAWEFMKFLMGKKAMAEFTFALANLPSRLSLLDDAKYDGIPRFDPWLKALKSPNVKVLASMPYSQEYTTDLTAGFDQVTRAATAPDQAMRSVAEKAAGYAK</sequence>
<dbReference type="InterPro" id="IPR050490">
    <property type="entry name" value="Bact_solute-bd_prot1"/>
</dbReference>
<evidence type="ECO:0000313" key="6">
    <source>
        <dbReference type="EMBL" id="MFC4015123.1"/>
    </source>
</evidence>
<dbReference type="RefSeq" id="WP_379534943.1">
    <property type="nucleotide sequence ID" value="NZ_JBHSBI010000040.1"/>
</dbReference>
<accession>A0ABV8GMH0</accession>
<proteinExistence type="predicted"/>
<keyword evidence="4" id="KW-0564">Palmitate</keyword>
<keyword evidence="2" id="KW-0732">Signal</keyword>
<keyword evidence="1" id="KW-1003">Cell membrane</keyword>
<dbReference type="Gene3D" id="3.40.190.10">
    <property type="entry name" value="Periplasmic binding protein-like II"/>
    <property type="match status" value="2"/>
</dbReference>
<evidence type="ECO:0000256" key="2">
    <source>
        <dbReference type="ARBA" id="ARBA00022729"/>
    </source>
</evidence>
<evidence type="ECO:0000256" key="5">
    <source>
        <dbReference type="ARBA" id="ARBA00023288"/>
    </source>
</evidence>
<organism evidence="6 7">
    <name type="scientific">Nonomuraea purpurea</name>
    <dbReference type="NCBI Taxonomy" id="1849276"/>
    <lineage>
        <taxon>Bacteria</taxon>
        <taxon>Bacillati</taxon>
        <taxon>Actinomycetota</taxon>
        <taxon>Actinomycetes</taxon>
        <taxon>Streptosporangiales</taxon>
        <taxon>Streptosporangiaceae</taxon>
        <taxon>Nonomuraea</taxon>
    </lineage>
</organism>
<keyword evidence="5" id="KW-0449">Lipoprotein</keyword>
<keyword evidence="7" id="KW-1185">Reference proteome</keyword>
<evidence type="ECO:0000256" key="4">
    <source>
        <dbReference type="ARBA" id="ARBA00023139"/>
    </source>
</evidence>
<dbReference type="SUPFAM" id="SSF53850">
    <property type="entry name" value="Periplasmic binding protein-like II"/>
    <property type="match status" value="1"/>
</dbReference>
<protein>
    <submittedName>
        <fullName evidence="6">ABC transporter substrate-binding protein</fullName>
    </submittedName>
</protein>
<name>A0ABV8GMH0_9ACTN</name>
<reference evidence="7" key="1">
    <citation type="journal article" date="2019" name="Int. J. Syst. Evol. Microbiol.">
        <title>The Global Catalogue of Microorganisms (GCM) 10K type strain sequencing project: providing services to taxonomists for standard genome sequencing and annotation.</title>
        <authorList>
            <consortium name="The Broad Institute Genomics Platform"/>
            <consortium name="The Broad Institute Genome Sequencing Center for Infectious Disease"/>
            <person name="Wu L."/>
            <person name="Ma J."/>
        </authorList>
    </citation>
    <scope>NUCLEOTIDE SEQUENCE [LARGE SCALE GENOMIC DNA]</scope>
    <source>
        <strain evidence="7">TBRC 1276</strain>
    </source>
</reference>
<dbReference type="EMBL" id="JBHSBI010000040">
    <property type="protein sequence ID" value="MFC4015123.1"/>
    <property type="molecule type" value="Genomic_DNA"/>
</dbReference>
<comment type="caution">
    <text evidence="6">The sequence shown here is derived from an EMBL/GenBank/DDBJ whole genome shotgun (WGS) entry which is preliminary data.</text>
</comment>
<keyword evidence="3" id="KW-0472">Membrane</keyword>
<dbReference type="Pfam" id="PF01547">
    <property type="entry name" value="SBP_bac_1"/>
    <property type="match status" value="1"/>
</dbReference>
<evidence type="ECO:0000313" key="7">
    <source>
        <dbReference type="Proteomes" id="UP001595851"/>
    </source>
</evidence>
<dbReference type="PANTHER" id="PTHR43649:SF33">
    <property type="entry name" value="POLYGALACTURONAN_RHAMNOGALACTURONAN-BINDING PROTEIN YTCQ"/>
    <property type="match status" value="1"/>
</dbReference>
<dbReference type="InterPro" id="IPR006059">
    <property type="entry name" value="SBP"/>
</dbReference>
<dbReference type="PROSITE" id="PS51257">
    <property type="entry name" value="PROKAR_LIPOPROTEIN"/>
    <property type="match status" value="1"/>
</dbReference>
<dbReference type="PANTHER" id="PTHR43649">
    <property type="entry name" value="ARABINOSE-BINDING PROTEIN-RELATED"/>
    <property type="match status" value="1"/>
</dbReference>